<dbReference type="RefSeq" id="WP_318296773.1">
    <property type="nucleotide sequence ID" value="NZ_BAAABQ010000089.1"/>
</dbReference>
<dbReference type="Gene3D" id="3.40.30.120">
    <property type="match status" value="1"/>
</dbReference>
<comment type="cofactor">
    <cofactor evidence="1">
        <name>FAD</name>
        <dbReference type="ChEBI" id="CHEBI:57692"/>
    </cofactor>
</comment>
<keyword evidence="6" id="KW-1185">Reference proteome</keyword>
<dbReference type="Gene3D" id="3.50.50.60">
    <property type="entry name" value="FAD/NAD(P)-binding domain"/>
    <property type="match status" value="1"/>
</dbReference>
<accession>A0ABR6BRR9</accession>
<dbReference type="Pfam" id="PF01494">
    <property type="entry name" value="FAD_binding_3"/>
    <property type="match status" value="1"/>
</dbReference>
<dbReference type="Pfam" id="PF21274">
    <property type="entry name" value="Rng_hyd_C"/>
    <property type="match status" value="1"/>
</dbReference>
<keyword evidence="3" id="KW-0274">FAD</keyword>
<evidence type="ECO:0000256" key="1">
    <source>
        <dbReference type="ARBA" id="ARBA00001974"/>
    </source>
</evidence>
<name>A0ABR6BRR9_9PSEU</name>
<evidence type="ECO:0000259" key="4">
    <source>
        <dbReference type="Pfam" id="PF01494"/>
    </source>
</evidence>
<evidence type="ECO:0000313" key="6">
    <source>
        <dbReference type="Proteomes" id="UP000517916"/>
    </source>
</evidence>
<evidence type="ECO:0000256" key="3">
    <source>
        <dbReference type="ARBA" id="ARBA00022827"/>
    </source>
</evidence>
<dbReference type="PANTHER" id="PTHR43004:SF19">
    <property type="entry name" value="BINDING MONOOXYGENASE, PUTATIVE (JCVI)-RELATED"/>
    <property type="match status" value="1"/>
</dbReference>
<dbReference type="PRINTS" id="PR00420">
    <property type="entry name" value="RNGMNOXGNASE"/>
</dbReference>
<dbReference type="InterPro" id="IPR002938">
    <property type="entry name" value="FAD-bd"/>
</dbReference>
<organism evidence="5 6">
    <name type="scientific">Kutzneria viridogrisea</name>
    <dbReference type="NCBI Taxonomy" id="47990"/>
    <lineage>
        <taxon>Bacteria</taxon>
        <taxon>Bacillati</taxon>
        <taxon>Actinomycetota</taxon>
        <taxon>Actinomycetes</taxon>
        <taxon>Pseudonocardiales</taxon>
        <taxon>Pseudonocardiaceae</taxon>
        <taxon>Kutzneria</taxon>
    </lineage>
</organism>
<keyword evidence="2" id="KW-0285">Flavoprotein</keyword>
<dbReference type="InterPro" id="IPR050641">
    <property type="entry name" value="RIFMO-like"/>
</dbReference>
<evidence type="ECO:0000256" key="2">
    <source>
        <dbReference type="ARBA" id="ARBA00022630"/>
    </source>
</evidence>
<dbReference type="InterPro" id="IPR036188">
    <property type="entry name" value="FAD/NAD-bd_sf"/>
</dbReference>
<evidence type="ECO:0000313" key="5">
    <source>
        <dbReference type="EMBL" id="MBA8929611.1"/>
    </source>
</evidence>
<feature type="domain" description="FAD-binding" evidence="4">
    <location>
        <begin position="3"/>
        <end position="340"/>
    </location>
</feature>
<dbReference type="PANTHER" id="PTHR43004">
    <property type="entry name" value="TRK SYSTEM POTASSIUM UPTAKE PROTEIN"/>
    <property type="match status" value="1"/>
</dbReference>
<comment type="caution">
    <text evidence="5">The sequence shown here is derived from an EMBL/GenBank/DDBJ whole genome shotgun (WGS) entry which is preliminary data.</text>
</comment>
<gene>
    <name evidence="5" type="ORF">BC739_006829</name>
</gene>
<protein>
    <submittedName>
        <fullName evidence="5">2-polyprenyl-6-methoxyphenol hydroxylase-like FAD-dependent oxidoreductase</fullName>
    </submittedName>
</protein>
<sequence length="494" mass="52787">MVDTDVVVVGAGPVGLLLACELRLGGAEVTVLEQLPEPTGQSKALAVNLRSIQLLDRRGLLDRYLAARDELGFAGFLDDKGHFAAVFGLDLAGLSEQLPGMLGLPQAHTERLLAERAGELGVRVERGWRLTGLAQDADGVTAQAGDRCLRARYLVGCDGGRSTVRKTAGFAFPGTDAAMTALVAEATLADPDDAPLGWHRTPRGWVVIFPLPATPRVRLYTFRYDQPDPGRSPVTLDEVHATVAEVLGRAVPLTAPTWLSRFTDTARQAADYRMGRVLLAGDAAHVHSPFGGQGLNLGIVDAVNLGWKLAAVVRGSAPESLLDSYHAERHPVAAAVLDNTRAQVQLMHSSPRNDAVRSLLTELVALPAVNRLLAERISAVDVRYDLGGSHPLVGEFASDLEIVTEHGTTRLAELMRTGRPLLLDLGGGWTAEGWLDRVDLVVGRCRADLSGLLVRPDGHVAWAADGHSGEAELHSALTRWFGEPVWAVRAANSA</sequence>
<reference evidence="5 6" key="1">
    <citation type="submission" date="2020-08" db="EMBL/GenBank/DDBJ databases">
        <title>Genomic Encyclopedia of Archaeal and Bacterial Type Strains, Phase II (KMG-II): from individual species to whole genera.</title>
        <authorList>
            <person name="Goeker M."/>
        </authorList>
    </citation>
    <scope>NUCLEOTIDE SEQUENCE [LARGE SCALE GENOMIC DNA]</scope>
    <source>
        <strain evidence="5 6">DSM 43850</strain>
    </source>
</reference>
<dbReference type="EMBL" id="JACJID010000005">
    <property type="protein sequence ID" value="MBA8929611.1"/>
    <property type="molecule type" value="Genomic_DNA"/>
</dbReference>
<dbReference type="Proteomes" id="UP000517916">
    <property type="component" value="Unassembled WGS sequence"/>
</dbReference>
<dbReference type="SUPFAM" id="SSF51905">
    <property type="entry name" value="FAD/NAD(P)-binding domain"/>
    <property type="match status" value="1"/>
</dbReference>
<proteinExistence type="predicted"/>
<dbReference type="Gene3D" id="3.30.70.2450">
    <property type="match status" value="1"/>
</dbReference>